<name>A0ABN9H9G2_9NEOB</name>
<evidence type="ECO:0000313" key="3">
    <source>
        <dbReference type="EMBL" id="CAI9618418.1"/>
    </source>
</evidence>
<dbReference type="Proteomes" id="UP001162483">
    <property type="component" value="Unassembled WGS sequence"/>
</dbReference>
<keyword evidence="4" id="KW-1185">Reference proteome</keyword>
<dbReference type="Pfam" id="PF12295">
    <property type="entry name" value="Symplekin_C"/>
    <property type="match status" value="1"/>
</dbReference>
<evidence type="ECO:0000256" key="1">
    <source>
        <dbReference type="SAM" id="MobiDB-lite"/>
    </source>
</evidence>
<feature type="compositionally biased region" description="Basic and acidic residues" evidence="1">
    <location>
        <begin position="331"/>
        <end position="340"/>
    </location>
</feature>
<dbReference type="EMBL" id="CATNWA010020449">
    <property type="protein sequence ID" value="CAI9618418.1"/>
    <property type="molecule type" value="Genomic_DNA"/>
</dbReference>
<proteinExistence type="predicted"/>
<evidence type="ECO:0000313" key="4">
    <source>
        <dbReference type="Proteomes" id="UP001162483"/>
    </source>
</evidence>
<feature type="domain" description="Symplekin C-terminal" evidence="2">
    <location>
        <begin position="54"/>
        <end position="233"/>
    </location>
</feature>
<dbReference type="PANTHER" id="PTHR15245">
    <property type="entry name" value="SYMPLEKIN-RELATED"/>
    <property type="match status" value="1"/>
</dbReference>
<evidence type="ECO:0000259" key="2">
    <source>
        <dbReference type="Pfam" id="PF12295"/>
    </source>
</evidence>
<accession>A0ABN9H9G2</accession>
<dbReference type="PANTHER" id="PTHR15245:SF20">
    <property type="entry name" value="SYMPLEKIN"/>
    <property type="match status" value="1"/>
</dbReference>
<feature type="region of interest" description="Disordered" evidence="1">
    <location>
        <begin position="329"/>
        <end position="370"/>
    </location>
</feature>
<protein>
    <recommendedName>
        <fullName evidence="2">Symplekin C-terminal domain-containing protein</fullName>
    </recommendedName>
</protein>
<comment type="caution">
    <text evidence="3">The sequence shown here is derived from an EMBL/GenBank/DDBJ whole genome shotgun (WGS) entry which is preliminary data.</text>
</comment>
<reference evidence="3" key="1">
    <citation type="submission" date="2023-05" db="EMBL/GenBank/DDBJ databases">
        <authorList>
            <person name="Stuckert A."/>
        </authorList>
    </citation>
    <scope>NUCLEOTIDE SEQUENCE</scope>
</reference>
<dbReference type="InterPro" id="IPR021850">
    <property type="entry name" value="Symplekin/Pta1"/>
</dbReference>
<organism evidence="3 4">
    <name type="scientific">Staurois parvus</name>
    <dbReference type="NCBI Taxonomy" id="386267"/>
    <lineage>
        <taxon>Eukaryota</taxon>
        <taxon>Metazoa</taxon>
        <taxon>Chordata</taxon>
        <taxon>Craniata</taxon>
        <taxon>Vertebrata</taxon>
        <taxon>Euteleostomi</taxon>
        <taxon>Amphibia</taxon>
        <taxon>Batrachia</taxon>
        <taxon>Anura</taxon>
        <taxon>Neobatrachia</taxon>
        <taxon>Ranoidea</taxon>
        <taxon>Ranidae</taxon>
        <taxon>Staurois</taxon>
    </lineage>
</organism>
<gene>
    <name evidence="3" type="ORF">SPARVUS_LOCUS15683634</name>
</gene>
<dbReference type="InterPro" id="IPR022075">
    <property type="entry name" value="Symplekin_C"/>
</dbReference>
<sequence>MGMNSPELLLLVENCPKGAETLVTRCLHILTDKVPPSPELVKRVRDLYQKRLPDVRFLIPVLNGLDKKEVIQALPKLIKLNPIVVKEVFNRLLGTQHGDVTSSMSPLTPGDLLVALHNIDSSKCDMKSVIKATNLCFAARSVYTSEAVVLQQLMDTTPLPMLLMRTVIQALGMYPRLGGFIMNILTRLIYKQVWKYPKVWEGFIKCCQRTKPQSFSVLLQLPPPQLLSVLQTCPDLRDPLLSHVRSFTPNQLAHVPHAIMAILEAESRMDEDIVEETAETSGQDLIAKRLAQEKSLKRQILEDQKGKNKPEVEEEAEMDLPIILIEEEEEMMKHQEKESPPEESENTAIHTTYSPPLDEAMEEGLEQKED</sequence>